<dbReference type="SUPFAM" id="SSF53850">
    <property type="entry name" value="Periplasmic binding protein-like II"/>
    <property type="match status" value="1"/>
</dbReference>
<dbReference type="PANTHER" id="PTHR42928:SF5">
    <property type="entry name" value="BLR1237 PROTEIN"/>
    <property type="match status" value="1"/>
</dbReference>
<dbReference type="PANTHER" id="PTHR42928">
    <property type="entry name" value="TRICARBOXYLATE-BINDING PROTEIN"/>
    <property type="match status" value="1"/>
</dbReference>
<dbReference type="PIRSF" id="PIRSF017082">
    <property type="entry name" value="YflP"/>
    <property type="match status" value="1"/>
</dbReference>
<feature type="signal peptide" evidence="2">
    <location>
        <begin position="1"/>
        <end position="23"/>
    </location>
</feature>
<evidence type="ECO:0000313" key="3">
    <source>
        <dbReference type="EMBL" id="HBP30269.1"/>
    </source>
</evidence>
<dbReference type="Proteomes" id="UP000264036">
    <property type="component" value="Unassembled WGS sequence"/>
</dbReference>
<dbReference type="InterPro" id="IPR005064">
    <property type="entry name" value="BUG"/>
</dbReference>
<evidence type="ECO:0000256" key="1">
    <source>
        <dbReference type="ARBA" id="ARBA00006987"/>
    </source>
</evidence>
<keyword evidence="2" id="KW-0732">Signal</keyword>
<sequence>MQLWSRIALSAAMSGLVASSAYAADDYPTQPIRVIVPFAPGGSTDIVARIVVQEMSKIIGKSMVIENKAGAGGAIGAAEAARAKPDGYTLSIATVSTMAVNPACRPDDLTYDPVKDFAPVSNFVNTPNVVEVHPSFPASNFKEFVAELKKNPKEYSYASPGVCSIAHLMGEAFKQQLGVEISHVPYKGAGPALTDVVGGQVKVMFDNLPSSMANIQGGKLKPIVLAWPERIKELPDLPTYAQEGYPDLNNGVFYGLLAPTGTPKEIIDKLNKTATEALAAPNVVAALQKQGAIPDPGSPEHFAEAIKKQYDIAKAIVKNGNLQMKRN</sequence>
<dbReference type="AlphaFoldDB" id="A0A356LHF2"/>
<comment type="similarity">
    <text evidence="1">Belongs to the UPF0065 (bug) family.</text>
</comment>
<protein>
    <submittedName>
        <fullName evidence="3">ABC transporter substrate-binding protein</fullName>
    </submittedName>
</protein>
<gene>
    <name evidence="3" type="ORF">DD666_12730</name>
</gene>
<dbReference type="Pfam" id="PF03401">
    <property type="entry name" value="TctC"/>
    <property type="match status" value="1"/>
</dbReference>
<dbReference type="InterPro" id="IPR042100">
    <property type="entry name" value="Bug_dom1"/>
</dbReference>
<name>A0A356LHF2_9BURK</name>
<organism evidence="3 4">
    <name type="scientific">Advenella kashmirensis</name>
    <dbReference type="NCBI Taxonomy" id="310575"/>
    <lineage>
        <taxon>Bacteria</taxon>
        <taxon>Pseudomonadati</taxon>
        <taxon>Pseudomonadota</taxon>
        <taxon>Betaproteobacteria</taxon>
        <taxon>Burkholderiales</taxon>
        <taxon>Alcaligenaceae</taxon>
    </lineage>
</organism>
<reference evidence="3 4" key="1">
    <citation type="journal article" date="2018" name="Nat. Biotechnol.">
        <title>A standardized bacterial taxonomy based on genome phylogeny substantially revises the tree of life.</title>
        <authorList>
            <person name="Parks D.H."/>
            <person name="Chuvochina M."/>
            <person name="Waite D.W."/>
            <person name="Rinke C."/>
            <person name="Skarshewski A."/>
            <person name="Chaumeil P.A."/>
            <person name="Hugenholtz P."/>
        </authorList>
    </citation>
    <scope>NUCLEOTIDE SEQUENCE [LARGE SCALE GENOMIC DNA]</scope>
    <source>
        <strain evidence="3">UBA10707</strain>
    </source>
</reference>
<feature type="chain" id="PRO_5016810096" evidence="2">
    <location>
        <begin position="24"/>
        <end position="327"/>
    </location>
</feature>
<evidence type="ECO:0000313" key="4">
    <source>
        <dbReference type="Proteomes" id="UP000264036"/>
    </source>
</evidence>
<comment type="caution">
    <text evidence="3">The sequence shown here is derived from an EMBL/GenBank/DDBJ whole genome shotgun (WGS) entry which is preliminary data.</text>
</comment>
<dbReference type="CDD" id="cd13577">
    <property type="entry name" value="PBP2_BugE_Glu"/>
    <property type="match status" value="1"/>
</dbReference>
<dbReference type="Gene3D" id="3.40.190.150">
    <property type="entry name" value="Bordetella uptake gene, domain 1"/>
    <property type="match status" value="1"/>
</dbReference>
<accession>A0A356LHF2</accession>
<dbReference type="EMBL" id="DOEK01000029">
    <property type="protein sequence ID" value="HBP30269.1"/>
    <property type="molecule type" value="Genomic_DNA"/>
</dbReference>
<dbReference type="Gene3D" id="3.40.190.10">
    <property type="entry name" value="Periplasmic binding protein-like II"/>
    <property type="match status" value="1"/>
</dbReference>
<proteinExistence type="inferred from homology"/>
<evidence type="ECO:0000256" key="2">
    <source>
        <dbReference type="SAM" id="SignalP"/>
    </source>
</evidence>